<organism evidence="11 12">
    <name type="scientific">Serendipita indica (strain DSM 11827)</name>
    <name type="common">Root endophyte fungus</name>
    <name type="synonym">Piriformospora indica</name>
    <dbReference type="NCBI Taxonomy" id="1109443"/>
    <lineage>
        <taxon>Eukaryota</taxon>
        <taxon>Fungi</taxon>
        <taxon>Dikarya</taxon>
        <taxon>Basidiomycota</taxon>
        <taxon>Agaricomycotina</taxon>
        <taxon>Agaricomycetes</taxon>
        <taxon>Sebacinales</taxon>
        <taxon>Serendipitaceae</taxon>
        <taxon>Serendipita</taxon>
    </lineage>
</organism>
<feature type="compositionally biased region" description="Basic residues" evidence="9">
    <location>
        <begin position="426"/>
        <end position="435"/>
    </location>
</feature>
<keyword evidence="11" id="KW-0456">Lyase</keyword>
<evidence type="ECO:0000256" key="4">
    <source>
        <dbReference type="ARBA" id="ARBA00022723"/>
    </source>
</evidence>
<dbReference type="Gene3D" id="3.20.20.150">
    <property type="entry name" value="Divalent-metal-dependent TIM barrel enzymes"/>
    <property type="match status" value="1"/>
</dbReference>
<keyword evidence="11" id="KW-0255">Endonuclease</keyword>
<evidence type="ECO:0000313" key="12">
    <source>
        <dbReference type="Proteomes" id="UP000007148"/>
    </source>
</evidence>
<dbReference type="Proteomes" id="UP000007148">
    <property type="component" value="Unassembled WGS sequence"/>
</dbReference>
<evidence type="ECO:0000256" key="9">
    <source>
        <dbReference type="SAM" id="MobiDB-lite"/>
    </source>
</evidence>
<gene>
    <name evidence="11" type="ORF">PIIN_08305</name>
</gene>
<dbReference type="GO" id="GO:0008081">
    <property type="term" value="F:phosphoric diester hydrolase activity"/>
    <property type="evidence" value="ECO:0007669"/>
    <property type="project" value="TreeGrafter"/>
</dbReference>
<keyword evidence="4" id="KW-0479">Metal-binding</keyword>
<dbReference type="EMBL" id="CAFZ01000305">
    <property type="protein sequence ID" value="CCA74352.1"/>
    <property type="molecule type" value="Genomic_DNA"/>
</dbReference>
<dbReference type="InterPro" id="IPR036237">
    <property type="entry name" value="Xyl_isomerase-like_sf"/>
</dbReference>
<dbReference type="OMA" id="HPGSHLR"/>
<dbReference type="NCBIfam" id="NF002199">
    <property type="entry name" value="PRK01060.1-4"/>
    <property type="match status" value="1"/>
</dbReference>
<keyword evidence="11" id="KW-0540">Nuclease</keyword>
<sequence>MSSAVRSTTVKAASSVLKARRSSSPLLDDLPTRPHKRARKHKAEEVAEESQVTLVANEVSSLAIESQNTLVEETTTTKTVAKKPRKKTALVEPSPADFPTRPTCEWKIGAHISAAGGIQQAIPNAAKIGADSFALFLKNQRQWASKPLEPSSITAFKARMATFGYDYGHILPHGSYLVNIGNPDKEKREKSYECFLDDLQRCEQLGIGLYNFHPGSTVGECTIEESITHVAESLNRAHEATSSVVTVVENMAGSGNVLGCNFDQLAQIIAQVRDKTRVGICLDTCHLFASGYDIRTREVYDETMNEFGRRVGFQYLRGLHLNDSKTPLNSKKDRHENIGIGHIGLRAFGFMMRDERLKGIPMVLETPLEEVWAKEIEVLQRIADTSIPEDELDFDAMRAEIEAEVKKYAKEPAKKEKKEKKEKPAGKGKGKGKKPKKDEDEESALSDDD</sequence>
<keyword evidence="5" id="KW-0227">DNA damage</keyword>
<evidence type="ECO:0000256" key="1">
    <source>
        <dbReference type="ARBA" id="ARBA00001947"/>
    </source>
</evidence>
<dbReference type="PROSITE" id="PS51432">
    <property type="entry name" value="AP_NUCLEASE_F2_4"/>
    <property type="match status" value="1"/>
</dbReference>
<feature type="region of interest" description="Disordered" evidence="9">
    <location>
        <begin position="1"/>
        <end position="49"/>
    </location>
</feature>
<feature type="compositionally biased region" description="Basic and acidic residues" evidence="9">
    <location>
        <begin position="407"/>
        <end position="425"/>
    </location>
</feature>
<dbReference type="Pfam" id="PF01261">
    <property type="entry name" value="AP_endonuc_2"/>
    <property type="match status" value="1"/>
</dbReference>
<evidence type="ECO:0000256" key="6">
    <source>
        <dbReference type="ARBA" id="ARBA00022801"/>
    </source>
</evidence>
<keyword evidence="8" id="KW-0234">DNA repair</keyword>
<accession>G4TSQ9</accession>
<dbReference type="HOGENOM" id="CLU_025885_2_2_1"/>
<dbReference type="eggNOG" id="KOG3997">
    <property type="taxonomic scope" value="Eukaryota"/>
</dbReference>
<feature type="compositionally biased region" description="Acidic residues" evidence="9">
    <location>
        <begin position="439"/>
        <end position="449"/>
    </location>
</feature>
<dbReference type="PANTHER" id="PTHR21445">
    <property type="entry name" value="ENDONUCLEASE IV ENDODEOXYRIBONUCLEASE IV"/>
    <property type="match status" value="1"/>
</dbReference>
<comment type="similarity">
    <text evidence="2">Belongs to the AP endonuclease 2 family.</text>
</comment>
<evidence type="ECO:0000256" key="8">
    <source>
        <dbReference type="ARBA" id="ARBA00023204"/>
    </source>
</evidence>
<dbReference type="InParanoid" id="G4TSQ9"/>
<dbReference type="GO" id="GO:0016829">
    <property type="term" value="F:lyase activity"/>
    <property type="evidence" value="ECO:0007669"/>
    <property type="project" value="UniProtKB-KW"/>
</dbReference>
<keyword evidence="6" id="KW-0378">Hydrolase</keyword>
<dbReference type="HAMAP" id="MF_00152">
    <property type="entry name" value="Nfo"/>
    <property type="match status" value="1"/>
</dbReference>
<dbReference type="InterPro" id="IPR018246">
    <property type="entry name" value="AP_endonuc_F2_Zn_BS"/>
</dbReference>
<comment type="caution">
    <text evidence="11">The sequence shown here is derived from an EMBL/GenBank/DDBJ whole genome shotgun (WGS) entry which is preliminary data.</text>
</comment>
<evidence type="ECO:0000256" key="3">
    <source>
        <dbReference type="ARBA" id="ARBA00021759"/>
    </source>
</evidence>
<reference evidence="11 12" key="1">
    <citation type="journal article" date="2011" name="PLoS Pathog.">
        <title>Endophytic Life Strategies Decoded by Genome and Transcriptome Analyses of the Mutualistic Root Symbiont Piriformospora indica.</title>
        <authorList>
            <person name="Zuccaro A."/>
            <person name="Lahrmann U."/>
            <person name="Guldener U."/>
            <person name="Langen G."/>
            <person name="Pfiffi S."/>
            <person name="Biedenkopf D."/>
            <person name="Wong P."/>
            <person name="Samans B."/>
            <person name="Grimm C."/>
            <person name="Basiewicz M."/>
            <person name="Murat C."/>
            <person name="Martin F."/>
            <person name="Kogel K.H."/>
        </authorList>
    </citation>
    <scope>NUCLEOTIDE SEQUENCE [LARGE SCALE GENOMIC DNA]</scope>
    <source>
        <strain evidence="11 12">DSM 11827</strain>
    </source>
</reference>
<dbReference type="PROSITE" id="PS00730">
    <property type="entry name" value="AP_NUCLEASE_F2_2"/>
    <property type="match status" value="1"/>
</dbReference>
<evidence type="ECO:0000313" key="11">
    <source>
        <dbReference type="EMBL" id="CCA74352.1"/>
    </source>
</evidence>
<evidence type="ECO:0000256" key="7">
    <source>
        <dbReference type="ARBA" id="ARBA00022833"/>
    </source>
</evidence>
<comment type="cofactor">
    <cofactor evidence="1">
        <name>Zn(2+)</name>
        <dbReference type="ChEBI" id="CHEBI:29105"/>
    </cofactor>
</comment>
<dbReference type="PROSITE" id="PS00731">
    <property type="entry name" value="AP_NUCLEASE_F2_3"/>
    <property type="match status" value="1"/>
</dbReference>
<feature type="region of interest" description="Disordered" evidence="9">
    <location>
        <begin position="75"/>
        <end position="97"/>
    </location>
</feature>
<dbReference type="InterPro" id="IPR013022">
    <property type="entry name" value="Xyl_isomerase-like_TIM-brl"/>
</dbReference>
<keyword evidence="7" id="KW-0862">Zinc</keyword>
<feature type="domain" description="Xylose isomerase-like TIM barrel" evidence="10">
    <location>
        <begin position="124"/>
        <end position="381"/>
    </location>
</feature>
<dbReference type="FunCoup" id="G4TSQ9">
    <property type="interactions" value="335"/>
</dbReference>
<dbReference type="NCBIfam" id="TIGR00587">
    <property type="entry name" value="nfo"/>
    <property type="match status" value="1"/>
</dbReference>
<dbReference type="GO" id="GO:0003906">
    <property type="term" value="F:DNA-(apurinic or apyrimidinic site) endonuclease activity"/>
    <property type="evidence" value="ECO:0007669"/>
    <property type="project" value="TreeGrafter"/>
</dbReference>
<dbReference type="FunFam" id="3.20.20.150:FF:000001">
    <property type="entry name" value="Probable endonuclease 4"/>
    <property type="match status" value="1"/>
</dbReference>
<dbReference type="InterPro" id="IPR001719">
    <property type="entry name" value="AP_endonuc_2"/>
</dbReference>
<dbReference type="GO" id="GO:0005634">
    <property type="term" value="C:nucleus"/>
    <property type="evidence" value="ECO:0007669"/>
    <property type="project" value="TreeGrafter"/>
</dbReference>
<protein>
    <recommendedName>
        <fullName evidence="3">Apurinic-apyrimidinic endonuclease 1</fullName>
    </recommendedName>
</protein>
<evidence type="ECO:0000256" key="2">
    <source>
        <dbReference type="ARBA" id="ARBA00005340"/>
    </source>
</evidence>
<dbReference type="GO" id="GO:0008270">
    <property type="term" value="F:zinc ion binding"/>
    <property type="evidence" value="ECO:0007669"/>
    <property type="project" value="InterPro"/>
</dbReference>
<evidence type="ECO:0000256" key="5">
    <source>
        <dbReference type="ARBA" id="ARBA00022763"/>
    </source>
</evidence>
<dbReference type="GO" id="GO:0006284">
    <property type="term" value="P:base-excision repair"/>
    <property type="evidence" value="ECO:0007669"/>
    <property type="project" value="TreeGrafter"/>
</dbReference>
<proteinExistence type="inferred from homology"/>
<dbReference type="CDD" id="cd00019">
    <property type="entry name" value="AP2Ec"/>
    <property type="match status" value="1"/>
</dbReference>
<dbReference type="GO" id="GO:0003677">
    <property type="term" value="F:DNA binding"/>
    <property type="evidence" value="ECO:0007669"/>
    <property type="project" value="InterPro"/>
</dbReference>
<feature type="compositionally biased region" description="Polar residues" evidence="9">
    <location>
        <begin position="1"/>
        <end position="12"/>
    </location>
</feature>
<dbReference type="STRING" id="1109443.G4TSQ9"/>
<dbReference type="SUPFAM" id="SSF51658">
    <property type="entry name" value="Xylose isomerase-like"/>
    <property type="match status" value="1"/>
</dbReference>
<dbReference type="SMART" id="SM00518">
    <property type="entry name" value="AP2Ec"/>
    <property type="match status" value="1"/>
</dbReference>
<dbReference type="PANTHER" id="PTHR21445:SF0">
    <property type="entry name" value="APURINIC-APYRIMIDINIC ENDONUCLEASE"/>
    <property type="match status" value="1"/>
</dbReference>
<feature type="region of interest" description="Disordered" evidence="9">
    <location>
        <begin position="407"/>
        <end position="449"/>
    </location>
</feature>
<keyword evidence="12" id="KW-1185">Reference proteome</keyword>
<evidence type="ECO:0000259" key="10">
    <source>
        <dbReference type="Pfam" id="PF01261"/>
    </source>
</evidence>
<dbReference type="GO" id="GO:0005739">
    <property type="term" value="C:mitochondrion"/>
    <property type="evidence" value="ECO:0007669"/>
    <property type="project" value="TreeGrafter"/>
</dbReference>
<name>G4TSQ9_SERID</name>
<dbReference type="AlphaFoldDB" id="G4TSQ9"/>
<dbReference type="OrthoDB" id="7663182at2759"/>